<reference evidence="4" key="1">
    <citation type="submission" date="2014-01" db="EMBL/GenBank/DDBJ databases">
        <title>The genome of the white-rot fungus Pycnoporus cinnabarinus: a basidiomycete model with a versatile arsenal for lignocellulosic biomass breakdown.</title>
        <authorList>
            <person name="Levasseur A."/>
            <person name="Lomascolo A."/>
            <person name="Ruiz-Duenas F.J."/>
            <person name="Uzan E."/>
            <person name="Piumi F."/>
            <person name="Kues U."/>
            <person name="Ram A.F.J."/>
            <person name="Murat C."/>
            <person name="Haon M."/>
            <person name="Benoit I."/>
            <person name="Arfi Y."/>
            <person name="Chevret D."/>
            <person name="Drula E."/>
            <person name="Kwon M.J."/>
            <person name="Gouret P."/>
            <person name="Lesage-Meessen L."/>
            <person name="Lombard V."/>
            <person name="Mariette J."/>
            <person name="Noirot C."/>
            <person name="Park J."/>
            <person name="Patyshakuliyeva A."/>
            <person name="Wieneger R.A.B."/>
            <person name="Wosten H.A.B."/>
            <person name="Martin F."/>
            <person name="Coutinho P.M."/>
            <person name="de Vries R."/>
            <person name="Martinez A.T."/>
            <person name="Klopp C."/>
            <person name="Pontarotti P."/>
            <person name="Henrissat B."/>
            <person name="Record E."/>
        </authorList>
    </citation>
    <scope>NUCLEOTIDE SEQUENCE [LARGE SCALE GENOMIC DNA]</scope>
    <source>
        <strain evidence="4">BRFM137</strain>
    </source>
</reference>
<accession>A0A060SJT7</accession>
<feature type="transmembrane region" description="Helical" evidence="2">
    <location>
        <begin position="52"/>
        <end position="76"/>
    </location>
</feature>
<dbReference type="Pfam" id="PF20152">
    <property type="entry name" value="DUF6534"/>
    <property type="match status" value="1"/>
</dbReference>
<feature type="domain" description="DUF6534" evidence="3">
    <location>
        <begin position="194"/>
        <end position="279"/>
    </location>
</feature>
<evidence type="ECO:0000256" key="2">
    <source>
        <dbReference type="SAM" id="Phobius"/>
    </source>
</evidence>
<evidence type="ECO:0000313" key="4">
    <source>
        <dbReference type="EMBL" id="CDO74441.1"/>
    </source>
</evidence>
<feature type="transmembrane region" description="Helical" evidence="2">
    <location>
        <begin position="220"/>
        <end position="247"/>
    </location>
</feature>
<dbReference type="InterPro" id="IPR045339">
    <property type="entry name" value="DUF6534"/>
</dbReference>
<feature type="transmembrane region" description="Helical" evidence="2">
    <location>
        <begin position="184"/>
        <end position="208"/>
    </location>
</feature>
<feature type="transmembrane region" description="Helical" evidence="2">
    <location>
        <begin position="15"/>
        <end position="40"/>
    </location>
</feature>
<keyword evidence="5" id="KW-1185">Reference proteome</keyword>
<dbReference type="AlphaFoldDB" id="A0A060SJT7"/>
<proteinExistence type="predicted"/>
<feature type="transmembrane region" description="Helical" evidence="2">
    <location>
        <begin position="91"/>
        <end position="112"/>
    </location>
</feature>
<comment type="caution">
    <text evidence="4">The sequence shown here is derived from an EMBL/GenBank/DDBJ whole genome shotgun (WGS) entry which is preliminary data.</text>
</comment>
<keyword evidence="2" id="KW-1133">Transmembrane helix</keyword>
<organism evidence="4 5">
    <name type="scientific">Pycnoporus cinnabarinus</name>
    <name type="common">Cinnabar-red polypore</name>
    <name type="synonym">Trametes cinnabarina</name>
    <dbReference type="NCBI Taxonomy" id="5643"/>
    <lineage>
        <taxon>Eukaryota</taxon>
        <taxon>Fungi</taxon>
        <taxon>Dikarya</taxon>
        <taxon>Basidiomycota</taxon>
        <taxon>Agaricomycotina</taxon>
        <taxon>Agaricomycetes</taxon>
        <taxon>Polyporales</taxon>
        <taxon>Polyporaceae</taxon>
        <taxon>Trametes</taxon>
    </lineage>
</organism>
<protein>
    <recommendedName>
        <fullName evidence="3">DUF6534 domain-containing protein</fullName>
    </recommendedName>
</protein>
<dbReference type="HOGENOM" id="CLU_046025_5_0_1"/>
<sequence>MELSLATTFNKDNTFGAAFAGFAASSICLGVLSTQAYTYFKRYPLDKPFYKGLVVGLWLIEVADQALIAHAVYTYLVSNWGVITILLAPPVWSLILQITFGVITGTIVKINFALRVWRFSKQNVWVTGLIVLLTFAELGMSLCSAFMHEPERPPPRVNESGVACLYTVKAFQLTSLAKIADMKVVGSLSLGLGMATDVVIAAALCFFLRGLRTGHRKDDSVVNSLIIYAISTGGLTSVISLTTLILYNFMPDNFIFMAFYFVLSKVYANSLLAALNTRRVSRGRGTDAETNTMPTFLMVGKVTQRTVHIDPENQAVSFLVSRLSVNELSDAFQESSMSPTKGDSKNALTSQSPSYAEAW</sequence>
<gene>
    <name evidence="4" type="ORF">BN946_scf184972.g8</name>
</gene>
<evidence type="ECO:0000259" key="3">
    <source>
        <dbReference type="Pfam" id="PF20152"/>
    </source>
</evidence>
<dbReference type="OMA" id="VTQRTVH"/>
<dbReference type="Proteomes" id="UP000029665">
    <property type="component" value="Unassembled WGS sequence"/>
</dbReference>
<feature type="transmembrane region" description="Helical" evidence="2">
    <location>
        <begin position="253"/>
        <end position="275"/>
    </location>
</feature>
<evidence type="ECO:0000256" key="1">
    <source>
        <dbReference type="SAM" id="MobiDB-lite"/>
    </source>
</evidence>
<dbReference type="PANTHER" id="PTHR40465">
    <property type="entry name" value="CHROMOSOME 1, WHOLE GENOME SHOTGUN SEQUENCE"/>
    <property type="match status" value="1"/>
</dbReference>
<dbReference type="PANTHER" id="PTHR40465:SF1">
    <property type="entry name" value="DUF6534 DOMAIN-CONTAINING PROTEIN"/>
    <property type="match status" value="1"/>
</dbReference>
<feature type="region of interest" description="Disordered" evidence="1">
    <location>
        <begin position="334"/>
        <end position="359"/>
    </location>
</feature>
<name>A0A060SJT7_PYCCI</name>
<evidence type="ECO:0000313" key="5">
    <source>
        <dbReference type="Proteomes" id="UP000029665"/>
    </source>
</evidence>
<feature type="transmembrane region" description="Helical" evidence="2">
    <location>
        <begin position="124"/>
        <end position="147"/>
    </location>
</feature>
<dbReference type="OrthoDB" id="3190888at2759"/>
<dbReference type="EMBL" id="CCBP010000173">
    <property type="protein sequence ID" value="CDO74441.1"/>
    <property type="molecule type" value="Genomic_DNA"/>
</dbReference>
<keyword evidence="2" id="KW-0472">Membrane</keyword>
<keyword evidence="2" id="KW-0812">Transmembrane</keyword>